<name>A0A9D1N055_9CLOT</name>
<organism evidence="1 2">
    <name type="scientific">Candidatus Limenecus avicola</name>
    <dbReference type="NCBI Taxonomy" id="2840847"/>
    <lineage>
        <taxon>Bacteria</taxon>
        <taxon>Bacillati</taxon>
        <taxon>Bacillota</taxon>
        <taxon>Clostridia</taxon>
        <taxon>Eubacteriales</taxon>
        <taxon>Clostridiaceae</taxon>
        <taxon>Clostridiaceae incertae sedis</taxon>
        <taxon>Candidatus Limenecus</taxon>
    </lineage>
</organism>
<dbReference type="EMBL" id="DVOD01000035">
    <property type="protein sequence ID" value="HIU92481.1"/>
    <property type="molecule type" value="Genomic_DNA"/>
</dbReference>
<reference evidence="1" key="1">
    <citation type="submission" date="2020-10" db="EMBL/GenBank/DDBJ databases">
        <authorList>
            <person name="Gilroy R."/>
        </authorList>
    </citation>
    <scope>NUCLEOTIDE SEQUENCE</scope>
    <source>
        <strain evidence="1">CHK154-7741</strain>
    </source>
</reference>
<dbReference type="Proteomes" id="UP000886748">
    <property type="component" value="Unassembled WGS sequence"/>
</dbReference>
<accession>A0A9D1N055</accession>
<protein>
    <submittedName>
        <fullName evidence="1">Uncharacterized protein</fullName>
    </submittedName>
</protein>
<dbReference type="AlphaFoldDB" id="A0A9D1N055"/>
<sequence length="242" mass="27776">MSNKFIQRIINYILERRKKKLEQTMEKLKPRTYTNTTTKTHINASETMTLSSQTEKILESMDAEVKNIVKACLTDPAKLLTFVEEHGTPVYKIAHADKLLAKINEEEGFITPLKGFKAFYLNFVTGLFAQKKLYLSFKSNEMFVMRDGEINIYYMLHQFHKWYGFKKNLPGYDEMAQDLFKDNLDNMSDSDVKEMSIEEILALKEAIARDAQAAEFVIQLAKESTGAKKALDKMKNDGGASI</sequence>
<evidence type="ECO:0000313" key="1">
    <source>
        <dbReference type="EMBL" id="HIU92481.1"/>
    </source>
</evidence>
<proteinExistence type="predicted"/>
<gene>
    <name evidence="1" type="ORF">IAD26_05035</name>
</gene>
<evidence type="ECO:0000313" key="2">
    <source>
        <dbReference type="Proteomes" id="UP000886748"/>
    </source>
</evidence>
<reference evidence="1" key="2">
    <citation type="journal article" date="2021" name="PeerJ">
        <title>Extensive microbial diversity within the chicken gut microbiome revealed by metagenomics and culture.</title>
        <authorList>
            <person name="Gilroy R."/>
            <person name="Ravi A."/>
            <person name="Getino M."/>
            <person name="Pursley I."/>
            <person name="Horton D.L."/>
            <person name="Alikhan N.F."/>
            <person name="Baker D."/>
            <person name="Gharbi K."/>
            <person name="Hall N."/>
            <person name="Watson M."/>
            <person name="Adriaenssens E.M."/>
            <person name="Foster-Nyarko E."/>
            <person name="Jarju S."/>
            <person name="Secka A."/>
            <person name="Antonio M."/>
            <person name="Oren A."/>
            <person name="Chaudhuri R.R."/>
            <person name="La Ragione R."/>
            <person name="Hildebrand F."/>
            <person name="Pallen M.J."/>
        </authorList>
    </citation>
    <scope>NUCLEOTIDE SEQUENCE</scope>
    <source>
        <strain evidence="1">CHK154-7741</strain>
    </source>
</reference>
<comment type="caution">
    <text evidence="1">The sequence shown here is derived from an EMBL/GenBank/DDBJ whole genome shotgun (WGS) entry which is preliminary data.</text>
</comment>